<dbReference type="Proteomes" id="UP000634136">
    <property type="component" value="Unassembled WGS sequence"/>
</dbReference>
<accession>A0A834X4H9</accession>
<dbReference type="EMBL" id="JAAIUW010000003">
    <property type="protein sequence ID" value="KAF7837709.1"/>
    <property type="molecule type" value="Genomic_DNA"/>
</dbReference>
<reference evidence="1" key="1">
    <citation type="submission" date="2020-09" db="EMBL/GenBank/DDBJ databases">
        <title>Genome-Enabled Discovery of Anthraquinone Biosynthesis in Senna tora.</title>
        <authorList>
            <person name="Kang S.-H."/>
            <person name="Pandey R.P."/>
            <person name="Lee C.-M."/>
            <person name="Sim J.-S."/>
            <person name="Jeong J.-T."/>
            <person name="Choi B.-S."/>
            <person name="Jung M."/>
            <person name="Ginzburg D."/>
            <person name="Zhao K."/>
            <person name="Won S.Y."/>
            <person name="Oh T.-J."/>
            <person name="Yu Y."/>
            <person name="Kim N.-H."/>
            <person name="Lee O.R."/>
            <person name="Lee T.-H."/>
            <person name="Bashyal P."/>
            <person name="Kim T.-S."/>
            <person name="Lee W.-H."/>
            <person name="Kawkins C."/>
            <person name="Kim C.-K."/>
            <person name="Kim J.S."/>
            <person name="Ahn B.O."/>
            <person name="Rhee S.Y."/>
            <person name="Sohng J.K."/>
        </authorList>
    </citation>
    <scope>NUCLEOTIDE SEQUENCE</scope>
    <source>
        <tissue evidence="1">Leaf</tissue>
    </source>
</reference>
<comment type="caution">
    <text evidence="1">The sequence shown here is derived from an EMBL/GenBank/DDBJ whole genome shotgun (WGS) entry which is preliminary data.</text>
</comment>
<name>A0A834X4H9_9FABA</name>
<gene>
    <name evidence="1" type="ORF">G2W53_006191</name>
</gene>
<evidence type="ECO:0000313" key="2">
    <source>
        <dbReference type="Proteomes" id="UP000634136"/>
    </source>
</evidence>
<sequence length="44" mass="4767">MGKFLRYGGEAALLLVILVMAIGIAESGRTKVVEENDEDPMETV</sequence>
<evidence type="ECO:0000313" key="1">
    <source>
        <dbReference type="EMBL" id="KAF7837709.1"/>
    </source>
</evidence>
<organism evidence="1 2">
    <name type="scientific">Senna tora</name>
    <dbReference type="NCBI Taxonomy" id="362788"/>
    <lineage>
        <taxon>Eukaryota</taxon>
        <taxon>Viridiplantae</taxon>
        <taxon>Streptophyta</taxon>
        <taxon>Embryophyta</taxon>
        <taxon>Tracheophyta</taxon>
        <taxon>Spermatophyta</taxon>
        <taxon>Magnoliopsida</taxon>
        <taxon>eudicotyledons</taxon>
        <taxon>Gunneridae</taxon>
        <taxon>Pentapetalae</taxon>
        <taxon>rosids</taxon>
        <taxon>fabids</taxon>
        <taxon>Fabales</taxon>
        <taxon>Fabaceae</taxon>
        <taxon>Caesalpinioideae</taxon>
        <taxon>Cassia clade</taxon>
        <taxon>Senna</taxon>
    </lineage>
</organism>
<dbReference type="AlphaFoldDB" id="A0A834X4H9"/>
<keyword evidence="2" id="KW-1185">Reference proteome</keyword>
<protein>
    <submittedName>
        <fullName evidence="1">Uncharacterized protein</fullName>
    </submittedName>
</protein>
<proteinExistence type="predicted"/>